<organism evidence="1 2">
    <name type="scientific">Thalassomonas haliotis</name>
    <dbReference type="NCBI Taxonomy" id="485448"/>
    <lineage>
        <taxon>Bacteria</taxon>
        <taxon>Pseudomonadati</taxon>
        <taxon>Pseudomonadota</taxon>
        <taxon>Gammaproteobacteria</taxon>
        <taxon>Alteromonadales</taxon>
        <taxon>Colwelliaceae</taxon>
        <taxon>Thalassomonas</taxon>
    </lineage>
</organism>
<sequence>MFNIFKKSNKELVNDDVALVSNRTENAVEENQEVEAPRQVHGENGVCCGSCGGQ</sequence>
<proteinExistence type="predicted"/>
<evidence type="ECO:0000313" key="1">
    <source>
        <dbReference type="EMBL" id="WDE11399.1"/>
    </source>
</evidence>
<gene>
    <name evidence="1" type="ORF">H3N35_24800</name>
</gene>
<accession>A0ABY7VCQ9</accession>
<protein>
    <submittedName>
        <fullName evidence="1">CCGSCS motif protein</fullName>
    </submittedName>
</protein>
<name>A0ABY7VCQ9_9GAMM</name>
<dbReference type="NCBIfam" id="TIGR04101">
    <property type="entry name" value="CCGSCS"/>
    <property type="match status" value="1"/>
</dbReference>
<dbReference type="EMBL" id="CP059693">
    <property type="protein sequence ID" value="WDE11399.1"/>
    <property type="molecule type" value="Genomic_DNA"/>
</dbReference>
<dbReference type="Proteomes" id="UP001215231">
    <property type="component" value="Chromosome"/>
</dbReference>
<dbReference type="InterPro" id="IPR026481">
    <property type="entry name" value="CCGSCS"/>
</dbReference>
<keyword evidence="2" id="KW-1185">Reference proteome</keyword>
<evidence type="ECO:0000313" key="2">
    <source>
        <dbReference type="Proteomes" id="UP001215231"/>
    </source>
</evidence>
<dbReference type="RefSeq" id="WP_274051557.1">
    <property type="nucleotide sequence ID" value="NZ_CP059693.1"/>
</dbReference>
<reference evidence="1 2" key="1">
    <citation type="journal article" date="2022" name="Mar. Drugs">
        <title>Bioassay-Guided Fractionation Leads to the Detection of Cholic Acid Generated by the Rare Thalassomonas sp.</title>
        <authorList>
            <person name="Pheiffer F."/>
            <person name="Schneider Y.K."/>
            <person name="Hansen E.H."/>
            <person name="Andersen J.H."/>
            <person name="Isaksson J."/>
            <person name="Busche T."/>
            <person name="R C."/>
            <person name="Kalinowski J."/>
            <person name="Zyl L.V."/>
            <person name="Trindade M."/>
        </authorList>
    </citation>
    <scope>NUCLEOTIDE SEQUENCE [LARGE SCALE GENOMIC DNA]</scope>
    <source>
        <strain evidence="1 2">A5K-61T</strain>
    </source>
</reference>